<dbReference type="OrthoDB" id="407509at2759"/>
<sequence length="125" mass="14619">MELQHIIKSNGLRRRLRFTQRAMERAMLGVYLRDQIIVLIVPRKDGRWGTKMLEWQPRTGKRSVSRLPTRWTDDIKHVAGRRWIKAAQNRGIWNSTQKSPISSSECLSVDMIMMIKTIIGLCKES</sequence>
<evidence type="ECO:0000313" key="1">
    <source>
        <dbReference type="EMBL" id="CAH2232152.1"/>
    </source>
</evidence>
<name>A0A8S4RBM1_9NEOP</name>
<keyword evidence="2" id="KW-1185">Reference proteome</keyword>
<protein>
    <submittedName>
        <fullName evidence="1">Jg20827 protein</fullName>
    </submittedName>
</protein>
<proteinExistence type="predicted"/>
<dbReference type="AlphaFoldDB" id="A0A8S4RBM1"/>
<dbReference type="Proteomes" id="UP000838756">
    <property type="component" value="Unassembled WGS sequence"/>
</dbReference>
<accession>A0A8S4RBM1</accession>
<evidence type="ECO:0000313" key="2">
    <source>
        <dbReference type="Proteomes" id="UP000838756"/>
    </source>
</evidence>
<comment type="caution">
    <text evidence="1">The sequence shown here is derived from an EMBL/GenBank/DDBJ whole genome shotgun (WGS) entry which is preliminary data.</text>
</comment>
<reference evidence="1" key="1">
    <citation type="submission" date="2022-03" db="EMBL/GenBank/DDBJ databases">
        <authorList>
            <person name="Lindestad O."/>
        </authorList>
    </citation>
    <scope>NUCLEOTIDE SEQUENCE</scope>
</reference>
<gene>
    <name evidence="1" type="primary">jg20827</name>
    <name evidence="1" type="ORF">PAEG_LOCUS10467</name>
</gene>
<organism evidence="1 2">
    <name type="scientific">Pararge aegeria aegeria</name>
    <dbReference type="NCBI Taxonomy" id="348720"/>
    <lineage>
        <taxon>Eukaryota</taxon>
        <taxon>Metazoa</taxon>
        <taxon>Ecdysozoa</taxon>
        <taxon>Arthropoda</taxon>
        <taxon>Hexapoda</taxon>
        <taxon>Insecta</taxon>
        <taxon>Pterygota</taxon>
        <taxon>Neoptera</taxon>
        <taxon>Endopterygota</taxon>
        <taxon>Lepidoptera</taxon>
        <taxon>Glossata</taxon>
        <taxon>Ditrysia</taxon>
        <taxon>Papilionoidea</taxon>
        <taxon>Nymphalidae</taxon>
        <taxon>Satyrinae</taxon>
        <taxon>Satyrini</taxon>
        <taxon>Parargina</taxon>
        <taxon>Pararge</taxon>
    </lineage>
</organism>
<dbReference type="EMBL" id="CAKXAJ010024867">
    <property type="protein sequence ID" value="CAH2232152.1"/>
    <property type="molecule type" value="Genomic_DNA"/>
</dbReference>